<dbReference type="HOGENOM" id="CLU_1641756_0_0_6"/>
<dbReference type="AlphaFoldDB" id="G0A4S1"/>
<dbReference type="RefSeq" id="WP_013821025.1">
    <property type="nucleotide sequence ID" value="NC_015572.1"/>
</dbReference>
<evidence type="ECO:0008006" key="4">
    <source>
        <dbReference type="Google" id="ProtNLM"/>
    </source>
</evidence>
<reference evidence="2 3" key="1">
    <citation type="journal article" date="2011" name="J. Bacteriol.">
        <title>Complete Genome Sequence of the Aerobic Marine Methanotroph Methylomonas methanica MC09.</title>
        <authorList>
            <person name="Boden R."/>
            <person name="Cunliffe M."/>
            <person name="Scanlan J."/>
            <person name="Moussard H."/>
            <person name="Kits K.D."/>
            <person name="Klotz M.G."/>
            <person name="Jetten M.S."/>
            <person name="Vuilleumier S."/>
            <person name="Han J."/>
            <person name="Peters L."/>
            <person name="Mikhailova N."/>
            <person name="Teshima H."/>
            <person name="Tapia R."/>
            <person name="Kyrpides N."/>
            <person name="Ivanova N."/>
            <person name="Pagani I."/>
            <person name="Cheng J.F."/>
            <person name="Goodwin L."/>
            <person name="Han C."/>
            <person name="Hauser L."/>
            <person name="Land M.L."/>
            <person name="Lapidus A."/>
            <person name="Lucas S."/>
            <person name="Pitluck S."/>
            <person name="Woyke T."/>
            <person name="Stein L."/>
            <person name="Murrell J.C."/>
        </authorList>
    </citation>
    <scope>NUCLEOTIDE SEQUENCE [LARGE SCALE GENOMIC DNA]</scope>
    <source>
        <strain evidence="2 3">MC09</strain>
    </source>
</reference>
<protein>
    <recommendedName>
        <fullName evidence="4">DUF3592 domain-containing protein</fullName>
    </recommendedName>
</protein>
<feature type="transmembrane region" description="Helical" evidence="1">
    <location>
        <begin position="142"/>
        <end position="158"/>
    </location>
</feature>
<accession>G0A4S1</accession>
<sequence>MDKTASIPSLLVFAFSVLFLILTALFLWMYVQFAKNAHAFTEEKQATRITVIDKQREISHQSNSYKNTQRGETAERGFYLLYEFNLAETGERVAGRLRVAEDLWDATEPDDQFDAVYLRSDPGVVSLTDGQDFAQSADTMRMLTLVFGLLGVLGIWLSKKL</sequence>
<name>G0A4S1_METMM</name>
<dbReference type="Proteomes" id="UP000008888">
    <property type="component" value="Chromosome"/>
</dbReference>
<evidence type="ECO:0000256" key="1">
    <source>
        <dbReference type="SAM" id="Phobius"/>
    </source>
</evidence>
<reference key="2">
    <citation type="submission" date="2011-05" db="EMBL/GenBank/DDBJ databases">
        <title>Complete genome sequence of the aerobic marine methanotroph Methylomonas methanica MC09.</title>
        <authorList>
            <person name="Boden R."/>
            <person name="Cunliffe M."/>
            <person name="Scanlan J."/>
            <person name="Moussard H."/>
            <person name="Kits K.D."/>
            <person name="Klotz M."/>
            <person name="Jetten M."/>
            <person name="Vuilleumier S."/>
            <person name="Han J."/>
            <person name="Peters L."/>
            <person name="Mikhailova N."/>
            <person name="Teshima H."/>
            <person name="Tapia R."/>
            <person name="Kyrpides N."/>
            <person name="Ivanova N."/>
            <person name="Pagani I."/>
            <person name="Cheng J.-F."/>
            <person name="Goodwin L."/>
            <person name="Han C."/>
            <person name="Hauser L."/>
            <person name="Land M."/>
            <person name="Lapidus A."/>
            <person name="Lucas S."/>
            <person name="Pitluck S."/>
            <person name="Woyke T."/>
            <person name="Stein L.Y."/>
            <person name="Murrell C."/>
        </authorList>
    </citation>
    <scope>NUCLEOTIDE SEQUENCE</scope>
    <source>
        <strain>MC09</strain>
    </source>
</reference>
<dbReference type="EMBL" id="CP002738">
    <property type="protein sequence ID" value="AEG02812.1"/>
    <property type="molecule type" value="Genomic_DNA"/>
</dbReference>
<evidence type="ECO:0000313" key="2">
    <source>
        <dbReference type="EMBL" id="AEG02812.1"/>
    </source>
</evidence>
<organism evidence="2 3">
    <name type="scientific">Methylomonas methanica (strain DSM 25384 / MC09)</name>
    <dbReference type="NCBI Taxonomy" id="857087"/>
    <lineage>
        <taxon>Bacteria</taxon>
        <taxon>Pseudomonadati</taxon>
        <taxon>Pseudomonadota</taxon>
        <taxon>Gammaproteobacteria</taxon>
        <taxon>Methylococcales</taxon>
        <taxon>Methylococcaceae</taxon>
        <taxon>Methylomonas</taxon>
    </lineage>
</organism>
<evidence type="ECO:0000313" key="3">
    <source>
        <dbReference type="Proteomes" id="UP000008888"/>
    </source>
</evidence>
<reference evidence="3" key="3">
    <citation type="submission" date="2011-05" db="EMBL/GenBank/DDBJ databases">
        <title>Complete sequence of Methylomonas methanica MC09.</title>
        <authorList>
            <consortium name="US DOE Joint Genome Institute"/>
            <person name="Lucas S."/>
            <person name="Han J."/>
            <person name="Lapidus A."/>
            <person name="Cheng J.-F."/>
            <person name="Goodwin L."/>
            <person name="Pitluck S."/>
            <person name="Peters L."/>
            <person name="Mikhailova N."/>
            <person name="Teshima H."/>
            <person name="Han C."/>
            <person name="Tapia R."/>
            <person name="Land M."/>
            <person name="Hauser L."/>
            <person name="Kyrpides N."/>
            <person name="Ivanova N."/>
            <person name="Pagani I."/>
            <person name="Stein L."/>
            <person name="Woyke T."/>
        </authorList>
    </citation>
    <scope>NUCLEOTIDE SEQUENCE [LARGE SCALE GENOMIC DNA]</scope>
    <source>
        <strain evidence="3">MC09</strain>
    </source>
</reference>
<keyword evidence="3" id="KW-1185">Reference proteome</keyword>
<gene>
    <name evidence="2" type="ordered locus">Metme_4469</name>
</gene>
<proteinExistence type="predicted"/>
<keyword evidence="1" id="KW-0812">Transmembrane</keyword>
<dbReference type="KEGG" id="mmt:Metme_4469"/>
<keyword evidence="1" id="KW-0472">Membrane</keyword>
<feature type="transmembrane region" description="Helical" evidence="1">
    <location>
        <begin position="6"/>
        <end position="31"/>
    </location>
</feature>
<keyword evidence="1" id="KW-1133">Transmembrane helix</keyword>